<evidence type="ECO:0000259" key="2">
    <source>
        <dbReference type="Pfam" id="PF22685"/>
    </source>
</evidence>
<dbReference type="AlphaFoldDB" id="A0A6A5UAH9"/>
<accession>A0A6A5UAH9</accession>
<dbReference type="Gene3D" id="3.30.360.10">
    <property type="entry name" value="Dihydrodipicolinate Reductase, domain 2"/>
    <property type="match status" value="1"/>
</dbReference>
<dbReference type="EMBL" id="ML976987">
    <property type="protein sequence ID" value="KAF1958127.1"/>
    <property type="molecule type" value="Genomic_DNA"/>
</dbReference>
<dbReference type="SUPFAM" id="SSF51735">
    <property type="entry name" value="NAD(P)-binding Rossmann-fold domains"/>
    <property type="match status" value="1"/>
</dbReference>
<dbReference type="SUPFAM" id="SSF55347">
    <property type="entry name" value="Glyceraldehyde-3-phosphate dehydrogenase-like, C-terminal domain"/>
    <property type="match status" value="1"/>
</dbReference>
<dbReference type="InterPro" id="IPR036291">
    <property type="entry name" value="NAD(P)-bd_dom_sf"/>
</dbReference>
<feature type="domain" description="Gal80p-like C-terminal" evidence="2">
    <location>
        <begin position="143"/>
        <end position="292"/>
    </location>
</feature>
<dbReference type="OrthoDB" id="446809at2759"/>
<evidence type="ECO:0000259" key="1">
    <source>
        <dbReference type="Pfam" id="PF01408"/>
    </source>
</evidence>
<proteinExistence type="predicted"/>
<name>A0A6A5UAH9_9PLEO</name>
<dbReference type="InterPro" id="IPR000683">
    <property type="entry name" value="Gfo/Idh/MocA-like_OxRdtase_N"/>
</dbReference>
<gene>
    <name evidence="3" type="ORF">CC80DRAFT_490783</name>
</gene>
<feature type="domain" description="Gfo/Idh/MocA-like oxidoreductase N-terminal" evidence="1">
    <location>
        <begin position="22"/>
        <end position="136"/>
    </location>
</feature>
<dbReference type="PANTHER" id="PTHR43708:SF1">
    <property type="entry name" value="GALACTOSE_LACTOSE METABOLISM REGULATORY PROTEIN GAL80"/>
    <property type="match status" value="1"/>
</dbReference>
<dbReference type="Pfam" id="PF01408">
    <property type="entry name" value="GFO_IDH_MocA"/>
    <property type="match status" value="1"/>
</dbReference>
<evidence type="ECO:0000313" key="3">
    <source>
        <dbReference type="EMBL" id="KAF1958127.1"/>
    </source>
</evidence>
<dbReference type="Pfam" id="PF22685">
    <property type="entry name" value="Gal80p_C-like"/>
    <property type="match status" value="1"/>
</dbReference>
<reference evidence="3" key="1">
    <citation type="journal article" date="2020" name="Stud. Mycol.">
        <title>101 Dothideomycetes genomes: a test case for predicting lifestyles and emergence of pathogens.</title>
        <authorList>
            <person name="Haridas S."/>
            <person name="Albert R."/>
            <person name="Binder M."/>
            <person name="Bloem J."/>
            <person name="Labutti K."/>
            <person name="Salamov A."/>
            <person name="Andreopoulos B."/>
            <person name="Baker S."/>
            <person name="Barry K."/>
            <person name="Bills G."/>
            <person name="Bluhm B."/>
            <person name="Cannon C."/>
            <person name="Castanera R."/>
            <person name="Culley D."/>
            <person name="Daum C."/>
            <person name="Ezra D."/>
            <person name="Gonzalez J."/>
            <person name="Henrissat B."/>
            <person name="Kuo A."/>
            <person name="Liang C."/>
            <person name="Lipzen A."/>
            <person name="Lutzoni F."/>
            <person name="Magnuson J."/>
            <person name="Mondo S."/>
            <person name="Nolan M."/>
            <person name="Ohm R."/>
            <person name="Pangilinan J."/>
            <person name="Park H.-J."/>
            <person name="Ramirez L."/>
            <person name="Alfaro M."/>
            <person name="Sun H."/>
            <person name="Tritt A."/>
            <person name="Yoshinaga Y."/>
            <person name="Zwiers L.-H."/>
            <person name="Turgeon B."/>
            <person name="Goodwin S."/>
            <person name="Spatafora J."/>
            <person name="Crous P."/>
            <person name="Grigoriev I."/>
        </authorList>
    </citation>
    <scope>NUCLEOTIDE SEQUENCE</scope>
    <source>
        <strain evidence="3">CBS 675.92</strain>
    </source>
</reference>
<protein>
    <submittedName>
        <fullName evidence="3">NAD(P)-binding protein</fullName>
    </submittedName>
</protein>
<evidence type="ECO:0000313" key="4">
    <source>
        <dbReference type="Proteomes" id="UP000800035"/>
    </source>
</evidence>
<dbReference type="InterPro" id="IPR055080">
    <property type="entry name" value="Gal80p-like_C"/>
</dbReference>
<dbReference type="PANTHER" id="PTHR43708">
    <property type="entry name" value="CONSERVED EXPRESSED OXIDOREDUCTASE (EUROFUNG)"/>
    <property type="match status" value="1"/>
</dbReference>
<sequence length="384" mass="42181">MTSKPLRTALIGLSSSAATSWASAAHLPALLTPTGRSKLAITALLNSSVDAANSAIKTYNLPSTTKAYGSPDDLANDPDIDLVICNTRVDKHFQTIFPSVKKGKDVFVEWPIASNLEDIWMLVSEARKSGSRVAVGLQRRWIPVAQRIRELLKEGDLGKVLSSELRAYGGTVDREILPETLAYFADRKVGGNPIVIGFGHLFDCILSAIGELDESTVSTRLQLQRPDIRLRNPATKEIVGKVRSDVPDLLSLHGALASTRATLSVTFRRAQPFPGTPSLVWTINCEKGEIRVVSPSTTTMETAENQEPVTIHAHWFESDSVEEVKWKWSEEQEKLPLAARSVMRTLFSFADGNAEGDGWVSLEDAAKRAELIEGFLKKWEDSQT</sequence>
<dbReference type="Gene3D" id="3.40.50.720">
    <property type="entry name" value="NAD(P)-binding Rossmann-like Domain"/>
    <property type="match status" value="1"/>
</dbReference>
<keyword evidence="4" id="KW-1185">Reference proteome</keyword>
<dbReference type="Proteomes" id="UP000800035">
    <property type="component" value="Unassembled WGS sequence"/>
</dbReference>
<dbReference type="InterPro" id="IPR051317">
    <property type="entry name" value="Gfo/Idh/MocA_oxidoreduct"/>
</dbReference>
<organism evidence="3 4">
    <name type="scientific">Byssothecium circinans</name>
    <dbReference type="NCBI Taxonomy" id="147558"/>
    <lineage>
        <taxon>Eukaryota</taxon>
        <taxon>Fungi</taxon>
        <taxon>Dikarya</taxon>
        <taxon>Ascomycota</taxon>
        <taxon>Pezizomycotina</taxon>
        <taxon>Dothideomycetes</taxon>
        <taxon>Pleosporomycetidae</taxon>
        <taxon>Pleosporales</taxon>
        <taxon>Massarineae</taxon>
        <taxon>Massarinaceae</taxon>
        <taxon>Byssothecium</taxon>
    </lineage>
</organism>
<dbReference type="GO" id="GO:0000166">
    <property type="term" value="F:nucleotide binding"/>
    <property type="evidence" value="ECO:0007669"/>
    <property type="project" value="InterPro"/>
</dbReference>